<dbReference type="RefSeq" id="WP_160614242.1">
    <property type="nucleotide sequence ID" value="NZ_JAUFQM010000001.1"/>
</dbReference>
<proteinExistence type="predicted"/>
<dbReference type="Pfam" id="PF03929">
    <property type="entry name" value="PepSY_TM"/>
    <property type="match status" value="1"/>
</dbReference>
<comment type="caution">
    <text evidence="2">The sequence shown here is derived from an EMBL/GenBank/DDBJ whole genome shotgun (WGS) entry which is preliminary data.</text>
</comment>
<keyword evidence="3" id="KW-1185">Reference proteome</keyword>
<dbReference type="OrthoDB" id="9806195at2"/>
<protein>
    <recommendedName>
        <fullName evidence="4">PepSY-associated TM region</fullName>
    </recommendedName>
</protein>
<organism evidence="2 3">
    <name type="scientific">Pontixanthobacter aestiaquae</name>
    <dbReference type="NCBI Taxonomy" id="1509367"/>
    <lineage>
        <taxon>Bacteria</taxon>
        <taxon>Pseudomonadati</taxon>
        <taxon>Pseudomonadota</taxon>
        <taxon>Alphaproteobacteria</taxon>
        <taxon>Sphingomonadales</taxon>
        <taxon>Erythrobacteraceae</taxon>
        <taxon>Pontixanthobacter</taxon>
    </lineage>
</organism>
<feature type="transmembrane region" description="Helical" evidence="1">
    <location>
        <begin position="203"/>
        <end position="223"/>
    </location>
</feature>
<dbReference type="Proteomes" id="UP000460290">
    <property type="component" value="Unassembled WGS sequence"/>
</dbReference>
<sequence length="235" mass="26553">MAKPLWMVRFAKWHIWLGWLVAVPLLMWTISGLLMVSRPIEEVRGNHLRQPVEEQALPPDTNIAIALPEHSTQPVQSVATVMQNGAPITTITYMDGAIERFGGDGAKLPKTGEVAARAIVADRIVGGDKVVSSTFFEQDDVPNDFRRPMDVWQVVLKDGTHVYVSHDTGEIAAVRTRFWRVFDFMWGLHIMDLETRSKTHHPILIFFAALAAITVIFGSILMFRRRKKRVRVNAS</sequence>
<evidence type="ECO:0008006" key="4">
    <source>
        <dbReference type="Google" id="ProtNLM"/>
    </source>
</evidence>
<dbReference type="AlphaFoldDB" id="A0A844Z5K2"/>
<reference evidence="2 3" key="1">
    <citation type="submission" date="2019-12" db="EMBL/GenBank/DDBJ databases">
        <title>Genomic-based taxomic classification of the family Erythrobacteraceae.</title>
        <authorList>
            <person name="Xu L."/>
        </authorList>
    </citation>
    <scope>NUCLEOTIDE SEQUENCE [LARGE SCALE GENOMIC DNA]</scope>
    <source>
        <strain evidence="2 3">KCTC 42006</strain>
    </source>
</reference>
<keyword evidence="1" id="KW-1133">Transmembrane helix</keyword>
<name>A0A844Z5K2_9SPHN</name>
<gene>
    <name evidence="2" type="ORF">GRI35_11250</name>
</gene>
<evidence type="ECO:0000313" key="3">
    <source>
        <dbReference type="Proteomes" id="UP000460290"/>
    </source>
</evidence>
<evidence type="ECO:0000256" key="1">
    <source>
        <dbReference type="SAM" id="Phobius"/>
    </source>
</evidence>
<keyword evidence="1" id="KW-0812">Transmembrane</keyword>
<evidence type="ECO:0000313" key="2">
    <source>
        <dbReference type="EMBL" id="MXO83941.1"/>
    </source>
</evidence>
<dbReference type="PANTHER" id="PTHR34219:SF6">
    <property type="entry name" value="BLR3280 PROTEIN"/>
    <property type="match status" value="1"/>
</dbReference>
<keyword evidence="1" id="KW-0472">Membrane</keyword>
<dbReference type="EMBL" id="WTYZ01000001">
    <property type="protein sequence ID" value="MXO83941.1"/>
    <property type="molecule type" value="Genomic_DNA"/>
</dbReference>
<dbReference type="InterPro" id="IPR005625">
    <property type="entry name" value="PepSY-ass_TM"/>
</dbReference>
<accession>A0A844Z5K2</accession>
<dbReference type="PANTHER" id="PTHR34219">
    <property type="entry name" value="IRON-REGULATED INNER MEMBRANE PROTEIN-RELATED"/>
    <property type="match status" value="1"/>
</dbReference>